<reference evidence="1" key="1">
    <citation type="submission" date="2019-08" db="EMBL/GenBank/DDBJ databases">
        <authorList>
            <person name="Kucharzyk K."/>
            <person name="Murdoch R.W."/>
            <person name="Higgins S."/>
            <person name="Loffler F."/>
        </authorList>
    </citation>
    <scope>NUCLEOTIDE SEQUENCE</scope>
</reference>
<evidence type="ECO:0000313" key="1">
    <source>
        <dbReference type="EMBL" id="MPN13761.1"/>
    </source>
</evidence>
<organism evidence="1">
    <name type="scientific">bioreactor metagenome</name>
    <dbReference type="NCBI Taxonomy" id="1076179"/>
    <lineage>
        <taxon>unclassified sequences</taxon>
        <taxon>metagenomes</taxon>
        <taxon>ecological metagenomes</taxon>
    </lineage>
</organism>
<protein>
    <submittedName>
        <fullName evidence="1">Uncharacterized protein</fullName>
    </submittedName>
</protein>
<accession>A0A645FHB6</accession>
<name>A0A645FHB6_9ZZZZ</name>
<comment type="caution">
    <text evidence="1">The sequence shown here is derived from an EMBL/GenBank/DDBJ whole genome shotgun (WGS) entry which is preliminary data.</text>
</comment>
<dbReference type="EMBL" id="VSSQ01060306">
    <property type="protein sequence ID" value="MPN13761.1"/>
    <property type="molecule type" value="Genomic_DNA"/>
</dbReference>
<gene>
    <name evidence="1" type="ORF">SDC9_161087</name>
</gene>
<proteinExistence type="predicted"/>
<sequence>MVSNGPSNAGVWVDSEIVNPTPTVLRYAKSFTYDNKYPAETYVYTSFRGDGYVENGCILNGNWTYVRRTTTIGY</sequence>
<dbReference type="AlphaFoldDB" id="A0A645FHB6"/>